<reference evidence="2 3" key="1">
    <citation type="journal article" date="2019" name="Int. J. Syst. Evol. Microbiol.">
        <title>The Global Catalogue of Microorganisms (GCM) 10K type strain sequencing project: providing services to taxonomists for standard genome sequencing and annotation.</title>
        <authorList>
            <consortium name="The Broad Institute Genomics Platform"/>
            <consortium name="The Broad Institute Genome Sequencing Center for Infectious Disease"/>
            <person name="Wu L."/>
            <person name="Ma J."/>
        </authorList>
    </citation>
    <scope>NUCLEOTIDE SEQUENCE [LARGE SCALE GENOMIC DNA]</scope>
    <source>
        <strain evidence="2 3">JCM 14969</strain>
    </source>
</reference>
<comment type="caution">
    <text evidence="2">The sequence shown here is derived from an EMBL/GenBank/DDBJ whole genome shotgun (WGS) entry which is preliminary data.</text>
</comment>
<dbReference type="RefSeq" id="WP_344215913.1">
    <property type="nucleotide sequence ID" value="NZ_BAAAOS010000022.1"/>
</dbReference>
<sequence>MAATNHRRYTVEPLSADEIRRSFVNSSRSLVKAMTLPRDFDVLPWENLDYLGWRDPKAPARGYLVLRRDEGVTGIAVTTAATGAPRRGTGLCDLCHTAHQVTDVSLFVARRAGSAGKAGNTVGTYICADLACSLYLRGLKELEVPQSDLAGPEVRAGRLNERLETFVGRVLG</sequence>
<dbReference type="Pfam" id="PF16571">
    <property type="entry name" value="FBP_C"/>
    <property type="match status" value="1"/>
</dbReference>
<name>A0ABN2DRA0_9ACTN</name>
<evidence type="ECO:0000313" key="3">
    <source>
        <dbReference type="Proteomes" id="UP001500393"/>
    </source>
</evidence>
<evidence type="ECO:0000259" key="1">
    <source>
        <dbReference type="Pfam" id="PF16571"/>
    </source>
</evidence>
<protein>
    <submittedName>
        <fullName evidence="2">FBP domain-containing protein</fullName>
    </submittedName>
</protein>
<dbReference type="EMBL" id="BAAAOS010000022">
    <property type="protein sequence ID" value="GAA1581903.1"/>
    <property type="molecule type" value="Genomic_DNA"/>
</dbReference>
<keyword evidence="3" id="KW-1185">Reference proteome</keyword>
<organism evidence="2 3">
    <name type="scientific">Kribbella sancticallisti</name>
    <dbReference type="NCBI Taxonomy" id="460087"/>
    <lineage>
        <taxon>Bacteria</taxon>
        <taxon>Bacillati</taxon>
        <taxon>Actinomycetota</taxon>
        <taxon>Actinomycetes</taxon>
        <taxon>Propionibacteriales</taxon>
        <taxon>Kribbellaceae</taxon>
        <taxon>Kribbella</taxon>
    </lineage>
</organism>
<feature type="domain" description="Elongation factor G-binding protein C-terminal treble-clef zinc-finger" evidence="1">
    <location>
        <begin position="18"/>
        <end position="170"/>
    </location>
</feature>
<dbReference type="Proteomes" id="UP001500393">
    <property type="component" value="Unassembled WGS sequence"/>
</dbReference>
<accession>A0ABN2DRA0</accession>
<evidence type="ECO:0000313" key="2">
    <source>
        <dbReference type="EMBL" id="GAA1581903.1"/>
    </source>
</evidence>
<proteinExistence type="predicted"/>
<dbReference type="InterPro" id="IPR032330">
    <property type="entry name" value="EF-G-binding_C"/>
</dbReference>
<gene>
    <name evidence="2" type="ORF">GCM10009789_39530</name>
</gene>